<keyword evidence="3" id="KW-1185">Reference proteome</keyword>
<dbReference type="EMBL" id="JABGBO010000006">
    <property type="protein sequence ID" value="NOL49850.1"/>
    <property type="molecule type" value="Genomic_DNA"/>
</dbReference>
<dbReference type="Proteomes" id="UP000541421">
    <property type="component" value="Unassembled WGS sequence"/>
</dbReference>
<dbReference type="SUPFAM" id="SSF55174">
    <property type="entry name" value="Alpha-L RNA-binding motif"/>
    <property type="match status" value="1"/>
</dbReference>
<name>A0A7Y4LA98_9BURK</name>
<evidence type="ECO:0000313" key="3">
    <source>
        <dbReference type="Proteomes" id="UP000541421"/>
    </source>
</evidence>
<gene>
    <name evidence="2" type="ORF">HKX40_06840</name>
</gene>
<reference evidence="2 3" key="1">
    <citation type="submission" date="2020-05" db="EMBL/GenBank/DDBJ databases">
        <authorList>
            <person name="Niu N."/>
        </authorList>
    </citation>
    <scope>NUCLEOTIDE SEQUENCE [LARGE SCALE GENOMIC DNA]</scope>
    <source>
        <strain evidence="2 3">LMG10982</strain>
    </source>
</reference>
<evidence type="ECO:0000256" key="1">
    <source>
        <dbReference type="PROSITE-ProRule" id="PRU00182"/>
    </source>
</evidence>
<dbReference type="PROSITE" id="PS50889">
    <property type="entry name" value="S4"/>
    <property type="match status" value="1"/>
</dbReference>
<comment type="caution">
    <text evidence="2">The sequence shown here is derived from an EMBL/GenBank/DDBJ whole genome shotgun (WGS) entry which is preliminary data.</text>
</comment>
<dbReference type="CDD" id="cd00165">
    <property type="entry name" value="S4"/>
    <property type="match status" value="1"/>
</dbReference>
<dbReference type="InterPro" id="IPR036986">
    <property type="entry name" value="S4_RNA-bd_sf"/>
</dbReference>
<dbReference type="RefSeq" id="WP_171588822.1">
    <property type="nucleotide sequence ID" value="NZ_JABGBO010000006.1"/>
</dbReference>
<organism evidence="2 3">
    <name type="scientific">Pelistega europaea</name>
    <dbReference type="NCBI Taxonomy" id="106147"/>
    <lineage>
        <taxon>Bacteria</taxon>
        <taxon>Pseudomonadati</taxon>
        <taxon>Pseudomonadota</taxon>
        <taxon>Betaproteobacteria</taxon>
        <taxon>Burkholderiales</taxon>
        <taxon>Alcaligenaceae</taxon>
        <taxon>Pelistega</taxon>
    </lineage>
</organism>
<keyword evidence="1" id="KW-0694">RNA-binding</keyword>
<proteinExistence type="predicted"/>
<dbReference type="GO" id="GO:0003723">
    <property type="term" value="F:RNA binding"/>
    <property type="evidence" value="ECO:0007669"/>
    <property type="project" value="UniProtKB-KW"/>
</dbReference>
<sequence length="74" mass="8127">MSTQKVKFSLDGHEHIALCDLLKLVGVADSGGQAKIIINEGYVLRNGVVETRKTAKIRADEVITLDDIEIYVSK</sequence>
<evidence type="ECO:0000313" key="2">
    <source>
        <dbReference type="EMBL" id="NOL49850.1"/>
    </source>
</evidence>
<dbReference type="AlphaFoldDB" id="A0A7Y4LA98"/>
<dbReference type="Gene3D" id="3.10.290.10">
    <property type="entry name" value="RNA-binding S4 domain"/>
    <property type="match status" value="1"/>
</dbReference>
<accession>A0A7Y4LA98</accession>
<dbReference type="Pfam" id="PF13275">
    <property type="entry name" value="S4_2"/>
    <property type="match status" value="1"/>
</dbReference>
<protein>
    <submittedName>
        <fullName evidence="2">RNA-binding S4 domain-containing protein</fullName>
    </submittedName>
</protein>